<dbReference type="GO" id="GO:0032040">
    <property type="term" value="C:small-subunit processome"/>
    <property type="evidence" value="ECO:0007669"/>
    <property type="project" value="EnsemblFungi"/>
</dbReference>
<organism evidence="7 8">
    <name type="scientific">Ophiostoma piceae (strain UAMH 11346)</name>
    <name type="common">Sap stain fungus</name>
    <dbReference type="NCBI Taxonomy" id="1262450"/>
    <lineage>
        <taxon>Eukaryota</taxon>
        <taxon>Fungi</taxon>
        <taxon>Dikarya</taxon>
        <taxon>Ascomycota</taxon>
        <taxon>Pezizomycotina</taxon>
        <taxon>Sordariomycetes</taxon>
        <taxon>Sordariomycetidae</taxon>
        <taxon>Ophiostomatales</taxon>
        <taxon>Ophiostomataceae</taxon>
        <taxon>Ophiostoma</taxon>
    </lineage>
</organism>
<dbReference type="GO" id="GO:0000447">
    <property type="term" value="P:endonucleolytic cleavage in ITS1 to separate SSU-rRNA from 5.8S rRNA and LSU-rRNA from tricistronic rRNA transcript (SSU-rRNA, 5.8S rRNA, LSU-rRNA)"/>
    <property type="evidence" value="ECO:0007669"/>
    <property type="project" value="EnsemblFungi"/>
</dbReference>
<evidence type="ECO:0000259" key="6">
    <source>
        <dbReference type="Pfam" id="PF05189"/>
    </source>
</evidence>
<dbReference type="Gene3D" id="3.30.360.20">
    <property type="entry name" value="RNA 3'-terminal phosphate cyclase, insert domain"/>
    <property type="match status" value="1"/>
</dbReference>
<dbReference type="InterPro" id="IPR013792">
    <property type="entry name" value="RNA3'P_cycl/enolpyr_Trfase_a/b"/>
</dbReference>
<protein>
    <submittedName>
        <fullName evidence="7">Rna-3-phosphate cyclase family protein</fullName>
    </submittedName>
</protein>
<comment type="subcellular location">
    <subcellularLocation>
        <location evidence="1">Nucleus</location>
        <location evidence="1">Nucleolus</location>
    </subcellularLocation>
</comment>
<dbReference type="GO" id="GO:0000480">
    <property type="term" value="P:endonucleolytic cleavage in 5'-ETS of tricistronic rRNA transcript (SSU-rRNA, 5.8S rRNA, LSU-rRNA)"/>
    <property type="evidence" value="ECO:0007669"/>
    <property type="project" value="EnsemblFungi"/>
</dbReference>
<dbReference type="Pfam" id="PF01137">
    <property type="entry name" value="RTC"/>
    <property type="match status" value="1"/>
</dbReference>
<dbReference type="Pfam" id="PF05189">
    <property type="entry name" value="RTC_insert"/>
    <property type="match status" value="1"/>
</dbReference>
<dbReference type="GO" id="GO:0008047">
    <property type="term" value="F:enzyme activator activity"/>
    <property type="evidence" value="ECO:0007669"/>
    <property type="project" value="EnsemblFungi"/>
</dbReference>
<dbReference type="InterPro" id="IPR023797">
    <property type="entry name" value="RNA3'_phos_cyclase_dom"/>
</dbReference>
<evidence type="ECO:0000256" key="3">
    <source>
        <dbReference type="ARBA" id="ARBA00022517"/>
    </source>
</evidence>
<dbReference type="eggNOG" id="KOG3980">
    <property type="taxonomic scope" value="Eukaryota"/>
</dbReference>
<dbReference type="NCBIfam" id="TIGR03400">
    <property type="entry name" value="18S_RNA_Rcl1p"/>
    <property type="match status" value="1"/>
</dbReference>
<gene>
    <name evidence="7" type="ORF">F503_02315</name>
</gene>
<dbReference type="OMA" id="YTDQNKG"/>
<dbReference type="AlphaFoldDB" id="S3C1H9"/>
<evidence type="ECO:0000313" key="8">
    <source>
        <dbReference type="Proteomes" id="UP000016923"/>
    </source>
</evidence>
<dbReference type="InterPro" id="IPR000228">
    <property type="entry name" value="RNA3'_term_phos_cyc"/>
</dbReference>
<dbReference type="SUPFAM" id="SSF55205">
    <property type="entry name" value="EPT/RTPC-like"/>
    <property type="match status" value="1"/>
</dbReference>
<feature type="domain" description="RNA 3'-terminal phosphate cyclase insert" evidence="6">
    <location>
        <begin position="216"/>
        <end position="320"/>
    </location>
</feature>
<dbReference type="HOGENOM" id="CLU_027882_1_0_1"/>
<dbReference type="PANTHER" id="PTHR11096:SF1">
    <property type="entry name" value="RNA 3'-TERMINAL PHOSPHATE CYCLASE-LIKE PROTEIN"/>
    <property type="match status" value="1"/>
</dbReference>
<sequence length="370" mass="38770">MAGTNGSDFVRLTGHRFFAQRLVLATLTGRPIHISSIRSSSPTNPGLAPHEISFLRLLDAVTNGSAFQISYTGTTITYHPGLITGTVAGAGATEDDMIEHHIPAGCTRGLTYFLLPIAMLAPFSKSHVNIRFSGPGVITSSTQPTATAAGDMSVDAFRLAILPLYGLFGIPPARIELVVRQRSCTGHGDRRGNGVVELRFASQVRLPKTLHLNRTAGRIKRIGGVVYSTGVTASNNKRMIHAARGVLNVLTSEIKIAEAPPSKEDNPDGKPGIGFGICLVAESNTAGVVYSADVVSPPHGGVLAEDVGTQCAYRLLEAIATGGCVSRSAAPTILTLMAMGSEDVGRLRVSKDIIVAEEGLGLGNVGRKVA</sequence>
<dbReference type="PANTHER" id="PTHR11096">
    <property type="entry name" value="RNA 3' TERMINAL PHOSPHATE CYCLASE"/>
    <property type="match status" value="1"/>
</dbReference>
<dbReference type="GO" id="GO:0004521">
    <property type="term" value="F:RNA endonuclease activity"/>
    <property type="evidence" value="ECO:0007669"/>
    <property type="project" value="EnsemblFungi"/>
</dbReference>
<dbReference type="InterPro" id="IPR037136">
    <property type="entry name" value="RNA3'_phos_cyclase_dom_sf"/>
</dbReference>
<dbReference type="Gene3D" id="3.65.10.20">
    <property type="entry name" value="RNA 3'-terminal phosphate cyclase domain"/>
    <property type="match status" value="1"/>
</dbReference>
<keyword evidence="4" id="KW-0539">Nucleus</keyword>
<dbReference type="InterPro" id="IPR013791">
    <property type="entry name" value="RNA3'-term_phos_cycl_insert"/>
</dbReference>
<dbReference type="InterPro" id="IPR016443">
    <property type="entry name" value="RNA3'_term_phos_cyc_type_2"/>
</dbReference>
<dbReference type="GO" id="GO:0030686">
    <property type="term" value="C:90S preribosome"/>
    <property type="evidence" value="ECO:0007669"/>
    <property type="project" value="EnsemblFungi"/>
</dbReference>
<dbReference type="VEuPathDB" id="FungiDB:F503_02315"/>
<name>S3C1H9_OPHP1</name>
<dbReference type="GO" id="GO:0000472">
    <property type="term" value="P:endonucleolytic cleavage to generate mature 5'-end of SSU-rRNA from (SSU-rRNA, 5.8S rRNA, LSU-rRNA)"/>
    <property type="evidence" value="ECO:0007669"/>
    <property type="project" value="EnsemblFungi"/>
</dbReference>
<keyword evidence="8" id="KW-1185">Reference proteome</keyword>
<reference evidence="7 8" key="1">
    <citation type="journal article" date="2013" name="BMC Genomics">
        <title>The genome and transcriptome of the pine saprophyte Ophiostoma piceae, and a comparison with the bark beetle-associated pine pathogen Grosmannia clavigera.</title>
        <authorList>
            <person name="Haridas S."/>
            <person name="Wang Y."/>
            <person name="Lim L."/>
            <person name="Massoumi Alamouti S."/>
            <person name="Jackman S."/>
            <person name="Docking R."/>
            <person name="Robertson G."/>
            <person name="Birol I."/>
            <person name="Bohlmann J."/>
            <person name="Breuil C."/>
        </authorList>
    </citation>
    <scope>NUCLEOTIDE SEQUENCE [LARGE SCALE GENOMIC DNA]</scope>
    <source>
        <strain evidence="7 8">UAMH 11346</strain>
    </source>
</reference>
<evidence type="ECO:0000313" key="7">
    <source>
        <dbReference type="EMBL" id="EPE05576.1"/>
    </source>
</evidence>
<accession>S3C1H9</accession>
<evidence type="ECO:0000256" key="4">
    <source>
        <dbReference type="ARBA" id="ARBA00023242"/>
    </source>
</evidence>
<comment type="similarity">
    <text evidence="2">Belongs to the RNA 3'-terminal cyclase family. Type 2 subfamily.</text>
</comment>
<keyword evidence="3" id="KW-0690">Ribosome biogenesis</keyword>
<dbReference type="GO" id="GO:2000232">
    <property type="term" value="P:regulation of rRNA processing"/>
    <property type="evidence" value="ECO:0007669"/>
    <property type="project" value="EnsemblFungi"/>
</dbReference>
<dbReference type="OrthoDB" id="1911237at2759"/>
<dbReference type="STRING" id="1262450.S3C1H9"/>
<evidence type="ECO:0000256" key="1">
    <source>
        <dbReference type="ARBA" id="ARBA00004604"/>
    </source>
</evidence>
<dbReference type="InterPro" id="IPR036553">
    <property type="entry name" value="RPTC_insert"/>
</dbReference>
<dbReference type="Proteomes" id="UP000016923">
    <property type="component" value="Unassembled WGS sequence"/>
</dbReference>
<feature type="domain" description="RNA 3'-terminal phosphate cyclase" evidence="5">
    <location>
        <begin position="13"/>
        <end position="342"/>
    </location>
</feature>
<dbReference type="EMBL" id="KE148156">
    <property type="protein sequence ID" value="EPE05576.1"/>
    <property type="molecule type" value="Genomic_DNA"/>
</dbReference>
<proteinExistence type="inferred from homology"/>
<evidence type="ECO:0000259" key="5">
    <source>
        <dbReference type="Pfam" id="PF01137"/>
    </source>
</evidence>
<evidence type="ECO:0000256" key="2">
    <source>
        <dbReference type="ARBA" id="ARBA00007089"/>
    </source>
</evidence>